<evidence type="ECO:0000256" key="4">
    <source>
        <dbReference type="ARBA" id="ARBA00022801"/>
    </source>
</evidence>
<evidence type="ECO:0000256" key="1">
    <source>
        <dbReference type="ARBA" id="ARBA00008455"/>
    </source>
</evidence>
<keyword evidence="2" id="KW-0645">Protease</keyword>
<dbReference type="GO" id="GO:0006508">
    <property type="term" value="P:proteolysis"/>
    <property type="evidence" value="ECO:0007669"/>
    <property type="project" value="UniProtKB-KW"/>
</dbReference>
<evidence type="ECO:0000313" key="10">
    <source>
        <dbReference type="EMBL" id="CAD6257677.1"/>
    </source>
</evidence>
<dbReference type="FunFam" id="3.90.70.10:FF:000067">
    <property type="entry name" value="Senescence-specific cysteine protease"/>
    <property type="match status" value="1"/>
</dbReference>
<comment type="caution">
    <text evidence="10">The sequence shown here is derived from an EMBL/GenBank/DDBJ whole genome shotgun (WGS) entry which is preliminary data.</text>
</comment>
<keyword evidence="5" id="KW-0788">Thiol protease</keyword>
<keyword evidence="4" id="KW-0378">Hydrolase</keyword>
<organism evidence="10 11">
    <name type="scientific">Miscanthus lutarioriparius</name>
    <dbReference type="NCBI Taxonomy" id="422564"/>
    <lineage>
        <taxon>Eukaryota</taxon>
        <taxon>Viridiplantae</taxon>
        <taxon>Streptophyta</taxon>
        <taxon>Embryophyta</taxon>
        <taxon>Tracheophyta</taxon>
        <taxon>Spermatophyta</taxon>
        <taxon>Magnoliopsida</taxon>
        <taxon>Liliopsida</taxon>
        <taxon>Poales</taxon>
        <taxon>Poaceae</taxon>
        <taxon>PACMAD clade</taxon>
        <taxon>Panicoideae</taxon>
        <taxon>Andropogonodae</taxon>
        <taxon>Andropogoneae</taxon>
        <taxon>Saccharinae</taxon>
        <taxon>Miscanthus</taxon>
    </lineage>
</organism>
<evidence type="ECO:0000256" key="6">
    <source>
        <dbReference type="ARBA" id="ARBA00023157"/>
    </source>
</evidence>
<dbReference type="GO" id="GO:0008234">
    <property type="term" value="F:cysteine-type peptidase activity"/>
    <property type="evidence" value="ECO:0007669"/>
    <property type="project" value="UniProtKB-KW"/>
</dbReference>
<dbReference type="InterPro" id="IPR013201">
    <property type="entry name" value="Prot_inhib_I29"/>
</dbReference>
<dbReference type="InterPro" id="IPR025661">
    <property type="entry name" value="Pept_asp_AS"/>
</dbReference>
<dbReference type="OrthoDB" id="10253408at2759"/>
<name>A0A811QH40_9POAL</name>
<reference evidence="10" key="1">
    <citation type="submission" date="2020-10" db="EMBL/GenBank/DDBJ databases">
        <authorList>
            <person name="Han B."/>
            <person name="Lu T."/>
            <person name="Zhao Q."/>
            <person name="Huang X."/>
            <person name="Zhao Y."/>
        </authorList>
    </citation>
    <scope>NUCLEOTIDE SEQUENCE</scope>
</reference>
<feature type="domain" description="Cathepsin propeptide inhibitor" evidence="9">
    <location>
        <begin position="54"/>
        <end position="111"/>
    </location>
</feature>
<keyword evidence="11" id="KW-1185">Reference proteome</keyword>
<keyword evidence="3 7" id="KW-0732">Signal</keyword>
<evidence type="ECO:0000313" key="11">
    <source>
        <dbReference type="Proteomes" id="UP000604825"/>
    </source>
</evidence>
<dbReference type="Pfam" id="PF08246">
    <property type="entry name" value="Inhibitor_I29"/>
    <property type="match status" value="1"/>
</dbReference>
<dbReference type="InterPro" id="IPR013128">
    <property type="entry name" value="Peptidase_C1A"/>
</dbReference>
<dbReference type="SMART" id="SM00645">
    <property type="entry name" value="Pept_C1"/>
    <property type="match status" value="1"/>
</dbReference>
<comment type="similarity">
    <text evidence="1">Belongs to the peptidase C1 family.</text>
</comment>
<dbReference type="PRINTS" id="PR00705">
    <property type="entry name" value="PAPAIN"/>
</dbReference>
<feature type="chain" id="PRO_5032492964" evidence="7">
    <location>
        <begin position="28"/>
        <end position="354"/>
    </location>
</feature>
<protein>
    <submittedName>
        <fullName evidence="10">Uncharacterized protein</fullName>
    </submittedName>
</protein>
<dbReference type="PANTHER" id="PTHR12411">
    <property type="entry name" value="CYSTEINE PROTEASE FAMILY C1-RELATED"/>
    <property type="match status" value="1"/>
</dbReference>
<dbReference type="PROSITE" id="PS00139">
    <property type="entry name" value="THIOL_PROTEASE_CYS"/>
    <property type="match status" value="1"/>
</dbReference>
<dbReference type="AlphaFoldDB" id="A0A811QH40"/>
<feature type="domain" description="Peptidase C1A papain C-terminal" evidence="8">
    <location>
        <begin position="142"/>
        <end position="353"/>
    </location>
</feature>
<evidence type="ECO:0000256" key="2">
    <source>
        <dbReference type="ARBA" id="ARBA00022670"/>
    </source>
</evidence>
<dbReference type="InterPro" id="IPR000668">
    <property type="entry name" value="Peptidase_C1A_C"/>
</dbReference>
<dbReference type="InterPro" id="IPR025660">
    <property type="entry name" value="Pept_his_AS"/>
</dbReference>
<evidence type="ECO:0000259" key="8">
    <source>
        <dbReference type="SMART" id="SM00645"/>
    </source>
</evidence>
<accession>A0A811QH40</accession>
<dbReference type="CDD" id="cd02248">
    <property type="entry name" value="Peptidase_C1A"/>
    <property type="match status" value="1"/>
</dbReference>
<evidence type="ECO:0000256" key="7">
    <source>
        <dbReference type="SAM" id="SignalP"/>
    </source>
</evidence>
<proteinExistence type="inferred from homology"/>
<dbReference type="PROSITE" id="PS00640">
    <property type="entry name" value="THIOL_PROTEASE_ASN"/>
    <property type="match status" value="1"/>
</dbReference>
<dbReference type="Gene3D" id="3.90.70.10">
    <property type="entry name" value="Cysteine proteinases"/>
    <property type="match status" value="1"/>
</dbReference>
<evidence type="ECO:0000259" key="9">
    <source>
        <dbReference type="SMART" id="SM00848"/>
    </source>
</evidence>
<dbReference type="InterPro" id="IPR038765">
    <property type="entry name" value="Papain-like_cys_pep_sf"/>
</dbReference>
<dbReference type="Pfam" id="PF00112">
    <property type="entry name" value="Peptidase_C1"/>
    <property type="match status" value="1"/>
</dbReference>
<evidence type="ECO:0000256" key="5">
    <source>
        <dbReference type="ARBA" id="ARBA00022807"/>
    </source>
</evidence>
<feature type="signal peptide" evidence="7">
    <location>
        <begin position="1"/>
        <end position="27"/>
    </location>
</feature>
<keyword evidence="6" id="KW-1015">Disulfide bond</keyword>
<dbReference type="EMBL" id="CAJGYO010000010">
    <property type="protein sequence ID" value="CAD6257677.1"/>
    <property type="molecule type" value="Genomic_DNA"/>
</dbReference>
<dbReference type="InterPro" id="IPR039417">
    <property type="entry name" value="Peptidase_C1A_papain-like"/>
</dbReference>
<dbReference type="Proteomes" id="UP000604825">
    <property type="component" value="Unassembled WGS sequence"/>
</dbReference>
<dbReference type="InterPro" id="IPR000169">
    <property type="entry name" value="Pept_cys_AS"/>
</dbReference>
<sequence>MESNISNKHMMMTTLMLLVSVIAIADSVCYVLAAQEPSATVGKTTGDEAMMARYKKWMVQYGRKYKDDAEKAHRFQVFKANAEFIDRSNSGGKKKYVLGTNQFADLTTKEFAALYTGLKKPVSSGAKKMPGFRYQNFTRLEDNVQVDWRQQGAVTPVKNQGQCGCCWAFSAVGAMEGINQISTGNLISLSEQQILDCDESDGNHGCNGGYMDNAFQYVVNNGGITTEDAYTYAGAEGTCQNVQPAATISGYQDLPSGDENALANAVANQPVSVGIDGESRPFQLYQGGIYDGNGCGTDMNHAVTAIGYGTDDQGTPYWILKNSWGTGWGENGYMQLQMGVGACGISTMSSYPTS</sequence>
<evidence type="ECO:0000256" key="3">
    <source>
        <dbReference type="ARBA" id="ARBA00022729"/>
    </source>
</evidence>
<dbReference type="PROSITE" id="PS00639">
    <property type="entry name" value="THIOL_PROTEASE_HIS"/>
    <property type="match status" value="1"/>
</dbReference>
<dbReference type="SMART" id="SM00848">
    <property type="entry name" value="Inhibitor_I29"/>
    <property type="match status" value="1"/>
</dbReference>
<gene>
    <name evidence="10" type="ORF">NCGR_LOCUS41162</name>
</gene>
<dbReference type="SUPFAM" id="SSF54001">
    <property type="entry name" value="Cysteine proteinases"/>
    <property type="match status" value="1"/>
</dbReference>